<organism evidence="5 6">
    <name type="scientific">Apodospora peruviana</name>
    <dbReference type="NCBI Taxonomy" id="516989"/>
    <lineage>
        <taxon>Eukaryota</taxon>
        <taxon>Fungi</taxon>
        <taxon>Dikarya</taxon>
        <taxon>Ascomycota</taxon>
        <taxon>Pezizomycotina</taxon>
        <taxon>Sordariomycetes</taxon>
        <taxon>Sordariomycetidae</taxon>
        <taxon>Sordariales</taxon>
        <taxon>Lasiosphaeriaceae</taxon>
        <taxon>Apodospora</taxon>
    </lineage>
</organism>
<sequence length="473" mass="51407">MQHLETLKNGGYKDLGLTKFKLAPIPSPLPSFPPEILELGNSLEQLDLSGTGLSSLPAELGSALPNLKIAFFSSCNFTIFPKELASCPRLEMVAFRSNGMKEIPEDALPPRLRWLILTDNRIAALPCSIGRCARLEKCMLAGNQLETLPVEMAQCNNLKLLRLSANRFKALPDWLFSLPELAFLSFAGNPCVAVASSNGTTTRLAEVNWADIEVQHTLGQGASGIISQALWKQSPQYAEEVAVKLFHGALTSDGRPEDEMAACLAAGAHESLISVMGRIHGHPDEELHDGKFKGGLVMQLIPPYYTVLGQPPSLVSCTRDCYPEGATVDASCVVEMLAGIAGAAAQLHARGISHGDLYAHNILASSEDRHALLGDFGAATIYGKSLPEEAESGIEKLEVLAFAHLVEDLLRLISAEEQQDEAQVGELRRGLQQLYARCADRQVASRPTFEEIVEELEDMMGWRGMMRIPDIPN</sequence>
<keyword evidence="3" id="KW-0547">Nucleotide-binding</keyword>
<dbReference type="Proteomes" id="UP001283341">
    <property type="component" value="Unassembled WGS sequence"/>
</dbReference>
<reference evidence="5" key="1">
    <citation type="journal article" date="2023" name="Mol. Phylogenet. Evol.">
        <title>Genome-scale phylogeny and comparative genomics of the fungal order Sordariales.</title>
        <authorList>
            <person name="Hensen N."/>
            <person name="Bonometti L."/>
            <person name="Westerberg I."/>
            <person name="Brannstrom I.O."/>
            <person name="Guillou S."/>
            <person name="Cros-Aarteil S."/>
            <person name="Calhoun S."/>
            <person name="Haridas S."/>
            <person name="Kuo A."/>
            <person name="Mondo S."/>
            <person name="Pangilinan J."/>
            <person name="Riley R."/>
            <person name="LaButti K."/>
            <person name="Andreopoulos B."/>
            <person name="Lipzen A."/>
            <person name="Chen C."/>
            <person name="Yan M."/>
            <person name="Daum C."/>
            <person name="Ng V."/>
            <person name="Clum A."/>
            <person name="Steindorff A."/>
            <person name="Ohm R.A."/>
            <person name="Martin F."/>
            <person name="Silar P."/>
            <person name="Natvig D.O."/>
            <person name="Lalanne C."/>
            <person name="Gautier V."/>
            <person name="Ament-Velasquez S.L."/>
            <person name="Kruys A."/>
            <person name="Hutchinson M.I."/>
            <person name="Powell A.J."/>
            <person name="Barry K."/>
            <person name="Miller A.N."/>
            <person name="Grigoriev I.V."/>
            <person name="Debuchy R."/>
            <person name="Gladieux P."/>
            <person name="Hiltunen Thoren M."/>
            <person name="Johannesson H."/>
        </authorList>
    </citation>
    <scope>NUCLEOTIDE SEQUENCE</scope>
    <source>
        <strain evidence="5">CBS 118394</strain>
    </source>
</reference>
<dbReference type="InterPro" id="IPR001245">
    <property type="entry name" value="Ser-Thr/Tyr_kinase_cat_dom"/>
</dbReference>
<protein>
    <recommendedName>
        <fullName evidence="4">Protein kinase domain-containing protein</fullName>
    </recommendedName>
</protein>
<dbReference type="SUPFAM" id="SSF52058">
    <property type="entry name" value="L domain-like"/>
    <property type="match status" value="1"/>
</dbReference>
<dbReference type="GO" id="GO:0004672">
    <property type="term" value="F:protein kinase activity"/>
    <property type="evidence" value="ECO:0007669"/>
    <property type="project" value="InterPro"/>
</dbReference>
<evidence type="ECO:0000256" key="2">
    <source>
        <dbReference type="ARBA" id="ARBA00022737"/>
    </source>
</evidence>
<evidence type="ECO:0000313" key="5">
    <source>
        <dbReference type="EMBL" id="KAK3317006.1"/>
    </source>
</evidence>
<comment type="caution">
    <text evidence="5">The sequence shown here is derived from an EMBL/GenBank/DDBJ whole genome shotgun (WGS) entry which is preliminary data.</text>
</comment>
<feature type="domain" description="Protein kinase" evidence="4">
    <location>
        <begin position="212"/>
        <end position="473"/>
    </location>
</feature>
<gene>
    <name evidence="5" type="ORF">B0H66DRAFT_310059</name>
</gene>
<reference evidence="5" key="2">
    <citation type="submission" date="2023-06" db="EMBL/GenBank/DDBJ databases">
        <authorList>
            <consortium name="Lawrence Berkeley National Laboratory"/>
            <person name="Haridas S."/>
            <person name="Hensen N."/>
            <person name="Bonometti L."/>
            <person name="Westerberg I."/>
            <person name="Brannstrom I.O."/>
            <person name="Guillou S."/>
            <person name="Cros-Aarteil S."/>
            <person name="Calhoun S."/>
            <person name="Kuo A."/>
            <person name="Mondo S."/>
            <person name="Pangilinan J."/>
            <person name="Riley R."/>
            <person name="Labutti K."/>
            <person name="Andreopoulos B."/>
            <person name="Lipzen A."/>
            <person name="Chen C."/>
            <person name="Yanf M."/>
            <person name="Daum C."/>
            <person name="Ng V."/>
            <person name="Clum A."/>
            <person name="Steindorff A."/>
            <person name="Ohm R."/>
            <person name="Martin F."/>
            <person name="Silar P."/>
            <person name="Natvig D."/>
            <person name="Lalanne C."/>
            <person name="Gautier V."/>
            <person name="Ament-Velasquez S.L."/>
            <person name="Kruys A."/>
            <person name="Hutchinson M.I."/>
            <person name="Powell A.J."/>
            <person name="Barry K."/>
            <person name="Miller A.N."/>
            <person name="Grigoriev I.V."/>
            <person name="Debuchy R."/>
            <person name="Gladieux P."/>
            <person name="Thoren M.H."/>
            <person name="Johannesson H."/>
        </authorList>
    </citation>
    <scope>NUCLEOTIDE SEQUENCE</scope>
    <source>
        <strain evidence="5">CBS 118394</strain>
    </source>
</reference>
<accession>A0AAE0I224</accession>
<evidence type="ECO:0000256" key="1">
    <source>
        <dbReference type="ARBA" id="ARBA00022614"/>
    </source>
</evidence>
<dbReference type="PANTHER" id="PTHR48051:SF1">
    <property type="entry name" value="RAS SUPPRESSOR PROTEIN 1"/>
    <property type="match status" value="1"/>
</dbReference>
<dbReference type="PANTHER" id="PTHR48051">
    <property type="match status" value="1"/>
</dbReference>
<dbReference type="SUPFAM" id="SSF56112">
    <property type="entry name" value="Protein kinase-like (PK-like)"/>
    <property type="match status" value="1"/>
</dbReference>
<dbReference type="InterPro" id="IPR011009">
    <property type="entry name" value="Kinase-like_dom_sf"/>
</dbReference>
<dbReference type="InterPro" id="IPR000719">
    <property type="entry name" value="Prot_kinase_dom"/>
</dbReference>
<dbReference type="Pfam" id="PF07714">
    <property type="entry name" value="PK_Tyr_Ser-Thr"/>
    <property type="match status" value="1"/>
</dbReference>
<dbReference type="InterPro" id="IPR017441">
    <property type="entry name" value="Protein_kinase_ATP_BS"/>
</dbReference>
<keyword evidence="1" id="KW-0433">Leucine-rich repeat</keyword>
<dbReference type="AlphaFoldDB" id="A0AAE0I224"/>
<dbReference type="PROSITE" id="PS50011">
    <property type="entry name" value="PROTEIN_KINASE_DOM"/>
    <property type="match status" value="1"/>
</dbReference>
<dbReference type="Gene3D" id="1.10.510.10">
    <property type="entry name" value="Transferase(Phosphotransferase) domain 1"/>
    <property type="match status" value="1"/>
</dbReference>
<keyword evidence="6" id="KW-1185">Reference proteome</keyword>
<name>A0AAE0I224_9PEZI</name>
<dbReference type="GO" id="GO:0005737">
    <property type="term" value="C:cytoplasm"/>
    <property type="evidence" value="ECO:0007669"/>
    <property type="project" value="TreeGrafter"/>
</dbReference>
<dbReference type="Gene3D" id="3.30.200.20">
    <property type="entry name" value="Phosphorylase Kinase, domain 1"/>
    <property type="match status" value="1"/>
</dbReference>
<evidence type="ECO:0000259" key="4">
    <source>
        <dbReference type="PROSITE" id="PS50011"/>
    </source>
</evidence>
<proteinExistence type="predicted"/>
<dbReference type="EMBL" id="JAUEDM010000005">
    <property type="protein sequence ID" value="KAK3317006.1"/>
    <property type="molecule type" value="Genomic_DNA"/>
</dbReference>
<dbReference type="PROSITE" id="PS00107">
    <property type="entry name" value="PROTEIN_KINASE_ATP"/>
    <property type="match status" value="1"/>
</dbReference>
<feature type="binding site" evidence="3">
    <location>
        <position position="244"/>
    </location>
    <ligand>
        <name>ATP</name>
        <dbReference type="ChEBI" id="CHEBI:30616"/>
    </ligand>
</feature>
<dbReference type="InterPro" id="IPR032675">
    <property type="entry name" value="LRR_dom_sf"/>
</dbReference>
<dbReference type="Gene3D" id="3.80.10.10">
    <property type="entry name" value="Ribonuclease Inhibitor"/>
    <property type="match status" value="1"/>
</dbReference>
<dbReference type="GO" id="GO:0005524">
    <property type="term" value="F:ATP binding"/>
    <property type="evidence" value="ECO:0007669"/>
    <property type="project" value="UniProtKB-UniRule"/>
</dbReference>
<keyword evidence="3" id="KW-0067">ATP-binding</keyword>
<keyword evidence="2" id="KW-0677">Repeat</keyword>
<dbReference type="InterPro" id="IPR050216">
    <property type="entry name" value="LRR_domain-containing"/>
</dbReference>
<evidence type="ECO:0000256" key="3">
    <source>
        <dbReference type="PROSITE-ProRule" id="PRU10141"/>
    </source>
</evidence>
<evidence type="ECO:0000313" key="6">
    <source>
        <dbReference type="Proteomes" id="UP001283341"/>
    </source>
</evidence>